<dbReference type="Proteomes" id="UP000585665">
    <property type="component" value="Unassembled WGS sequence"/>
</dbReference>
<keyword evidence="2" id="KW-1185">Reference proteome</keyword>
<dbReference type="Pfam" id="PF18836">
    <property type="entry name" value="B_solenoid_ydck"/>
    <property type="match status" value="1"/>
</dbReference>
<evidence type="ECO:0000313" key="2">
    <source>
        <dbReference type="Proteomes" id="UP000585665"/>
    </source>
</evidence>
<dbReference type="SUPFAM" id="SSF51161">
    <property type="entry name" value="Trimeric LpxA-like enzymes"/>
    <property type="match status" value="1"/>
</dbReference>
<accession>A0A850PBQ4</accession>
<sequence>MQTSAENKKYEFVDGDTKKVSGRTLHRIRALAAIAAVGVQAGDLGGYVETEANLAVSGNAWVSGDAWVSGNARVYGNAWVSGDARVEPRIHIGWCSIVGSEAGTLTWFRTKEGVSVNRGCFNGTLDEFEARVASHHGDSQAGREYQALIAFVKLRTAVWHKFKEQAAA</sequence>
<comment type="caution">
    <text evidence="1">The sequence shown here is derived from an EMBL/GenBank/DDBJ whole genome shotgun (WGS) entry which is preliminary data.</text>
</comment>
<dbReference type="AlphaFoldDB" id="A0A850PBQ4"/>
<dbReference type="InterPro" id="IPR040831">
    <property type="entry name" value="B_solenoid_ydck_rpt"/>
</dbReference>
<name>A0A850PBQ4_9PROT</name>
<organism evidence="1 2">
    <name type="scientific">Ameyamaea chiangmaiensis</name>
    <dbReference type="NCBI Taxonomy" id="442969"/>
    <lineage>
        <taxon>Bacteria</taxon>
        <taxon>Pseudomonadati</taxon>
        <taxon>Pseudomonadota</taxon>
        <taxon>Alphaproteobacteria</taxon>
        <taxon>Acetobacterales</taxon>
        <taxon>Acetobacteraceae</taxon>
        <taxon>Ameyamaea</taxon>
    </lineage>
</organism>
<dbReference type="EMBL" id="JABXXR010000007">
    <property type="protein sequence ID" value="NVN39372.1"/>
    <property type="molecule type" value="Genomic_DNA"/>
</dbReference>
<dbReference type="InterPro" id="IPR011004">
    <property type="entry name" value="Trimer_LpxA-like_sf"/>
</dbReference>
<protein>
    <recommendedName>
        <fullName evidence="3">Polymer-forming cytoskeletal protein</fullName>
    </recommendedName>
</protein>
<gene>
    <name evidence="1" type="ORF">HUK82_02165</name>
</gene>
<dbReference type="RefSeq" id="WP_176612390.1">
    <property type="nucleotide sequence ID" value="NZ_JABXXR010000007.1"/>
</dbReference>
<proteinExistence type="predicted"/>
<reference evidence="1 2" key="1">
    <citation type="submission" date="2020-06" db="EMBL/GenBank/DDBJ databases">
        <title>Description of novel acetic acid bacteria.</title>
        <authorList>
            <person name="Sombolestani A."/>
        </authorList>
    </citation>
    <scope>NUCLEOTIDE SEQUENCE [LARGE SCALE GENOMIC DNA]</scope>
    <source>
        <strain evidence="1 2">LMG 27010</strain>
    </source>
</reference>
<evidence type="ECO:0000313" key="1">
    <source>
        <dbReference type="EMBL" id="NVN39372.1"/>
    </source>
</evidence>
<evidence type="ECO:0008006" key="3">
    <source>
        <dbReference type="Google" id="ProtNLM"/>
    </source>
</evidence>